<dbReference type="GO" id="GO:0005509">
    <property type="term" value="F:calcium ion binding"/>
    <property type="evidence" value="ECO:0007669"/>
    <property type="project" value="TreeGrafter"/>
</dbReference>
<dbReference type="EMBL" id="JALNTZ010000008">
    <property type="protein sequence ID" value="KAJ3643554.1"/>
    <property type="molecule type" value="Genomic_DNA"/>
</dbReference>
<evidence type="ECO:0000256" key="1">
    <source>
        <dbReference type="ARBA" id="ARBA00008853"/>
    </source>
</evidence>
<protein>
    <recommendedName>
        <fullName evidence="4">SMP-30/Gluconolactonase/LRE-like region domain-containing protein</fullName>
    </recommendedName>
</protein>
<dbReference type="PANTHER" id="PTHR10907:SF47">
    <property type="entry name" value="REGUCALCIN"/>
    <property type="match status" value="1"/>
</dbReference>
<keyword evidence="6" id="KW-1185">Reference proteome</keyword>
<dbReference type="Gene3D" id="2.120.10.30">
    <property type="entry name" value="TolB, C-terminal domain"/>
    <property type="match status" value="1"/>
</dbReference>
<dbReference type="Proteomes" id="UP001168821">
    <property type="component" value="Unassembled WGS sequence"/>
</dbReference>
<dbReference type="PRINTS" id="PR01790">
    <property type="entry name" value="SMP30FAMILY"/>
</dbReference>
<feature type="binding site" evidence="2">
    <location>
        <position position="149"/>
    </location>
    <ligand>
        <name>substrate</name>
    </ligand>
</feature>
<keyword evidence="3" id="KW-0732">Signal</keyword>
<dbReference type="InterPro" id="IPR011042">
    <property type="entry name" value="6-blade_b-propeller_TolB-like"/>
</dbReference>
<feature type="binding site" evidence="2">
    <location>
        <position position="131"/>
    </location>
    <ligand>
        <name>substrate</name>
    </ligand>
</feature>
<organism evidence="5 6">
    <name type="scientific">Zophobas morio</name>
    <dbReference type="NCBI Taxonomy" id="2755281"/>
    <lineage>
        <taxon>Eukaryota</taxon>
        <taxon>Metazoa</taxon>
        <taxon>Ecdysozoa</taxon>
        <taxon>Arthropoda</taxon>
        <taxon>Hexapoda</taxon>
        <taxon>Insecta</taxon>
        <taxon>Pterygota</taxon>
        <taxon>Neoptera</taxon>
        <taxon>Endopterygota</taxon>
        <taxon>Coleoptera</taxon>
        <taxon>Polyphaga</taxon>
        <taxon>Cucujiformia</taxon>
        <taxon>Tenebrionidae</taxon>
        <taxon>Zophobas</taxon>
    </lineage>
</organism>
<dbReference type="InterPro" id="IPR005511">
    <property type="entry name" value="SMP-30"/>
</dbReference>
<comment type="cofactor">
    <cofactor evidence="2">
        <name>Zn(2+)</name>
        <dbReference type="ChEBI" id="CHEBI:29105"/>
    </cofactor>
    <text evidence="2">Binds 1 divalent metal cation per subunit.</text>
</comment>
<comment type="similarity">
    <text evidence="1">Belongs to the SMP-30/CGR1 family.</text>
</comment>
<name>A0AA38M576_9CUCU</name>
<accession>A0AA38M576</accession>
<evidence type="ECO:0000256" key="3">
    <source>
        <dbReference type="SAM" id="SignalP"/>
    </source>
</evidence>
<feature type="domain" description="SMP-30/Gluconolactonase/LRE-like region" evidence="4">
    <location>
        <begin position="39"/>
        <end position="291"/>
    </location>
</feature>
<evidence type="ECO:0000256" key="2">
    <source>
        <dbReference type="PIRSR" id="PIRSR605511-2"/>
    </source>
</evidence>
<sequence>MATTVITFLTLLAPIWSLQPLTPTQYHGIYQLSDPAIKADCPIWDYRNNILYFVSIYEGEIHRYDFFKQEFSSIFLDGEVAPVIPSVRDSNLLIVGLNRSVAAVEWDGVSEPSETRILTTLAPDFPTSRVNDGKADKEGNLWIGTTSYEGPNEGILYQVTCENLDSPRIEIAPVNISNGLTWNAANDKFFYIDAGSTQVVEYSYNDETGEISNRRVVFDVNDHTEQVIGSPHGMTIDEDDNLWVALYGGGAVVRVNSSNGDILNIVSFPTLGVTSATWGGPYLDMLYVTSSRISLTNEQKLGQPAPGTVFFVVGLGTKGRPAYFVDILDSIDKECEKKMHI</sequence>
<dbReference type="InterPro" id="IPR013658">
    <property type="entry name" value="SGL"/>
</dbReference>
<proteinExistence type="inferred from homology"/>
<feature type="chain" id="PRO_5041239276" description="SMP-30/Gluconolactonase/LRE-like region domain-containing protein" evidence="3">
    <location>
        <begin position="18"/>
        <end position="341"/>
    </location>
</feature>
<reference evidence="5" key="1">
    <citation type="journal article" date="2023" name="G3 (Bethesda)">
        <title>Whole genome assemblies of Zophobas morio and Tenebrio molitor.</title>
        <authorList>
            <person name="Kaur S."/>
            <person name="Stinson S.A."/>
            <person name="diCenzo G.C."/>
        </authorList>
    </citation>
    <scope>NUCLEOTIDE SEQUENCE</scope>
    <source>
        <strain evidence="5">QUZm001</strain>
    </source>
</reference>
<dbReference type="AlphaFoldDB" id="A0AA38M576"/>
<keyword evidence="2" id="KW-0479">Metal-binding</keyword>
<dbReference type="Pfam" id="PF08450">
    <property type="entry name" value="SGL"/>
    <property type="match status" value="1"/>
</dbReference>
<keyword evidence="2" id="KW-0862">Zinc</keyword>
<dbReference type="PANTHER" id="PTHR10907">
    <property type="entry name" value="REGUCALCIN"/>
    <property type="match status" value="1"/>
</dbReference>
<feature type="binding site" evidence="2">
    <location>
        <position position="178"/>
    </location>
    <ligand>
        <name>a divalent metal cation</name>
        <dbReference type="ChEBI" id="CHEBI:60240"/>
    </ligand>
</feature>
<dbReference type="GO" id="GO:0004341">
    <property type="term" value="F:gluconolactonase activity"/>
    <property type="evidence" value="ECO:0007669"/>
    <property type="project" value="TreeGrafter"/>
</dbReference>
<feature type="binding site" evidence="2">
    <location>
        <position position="129"/>
    </location>
    <ligand>
        <name>substrate</name>
    </ligand>
</feature>
<evidence type="ECO:0000259" key="4">
    <source>
        <dbReference type="Pfam" id="PF08450"/>
    </source>
</evidence>
<feature type="signal peptide" evidence="3">
    <location>
        <begin position="1"/>
        <end position="17"/>
    </location>
</feature>
<dbReference type="SUPFAM" id="SSF63829">
    <property type="entry name" value="Calcium-dependent phosphotriesterase"/>
    <property type="match status" value="1"/>
</dbReference>
<evidence type="ECO:0000313" key="5">
    <source>
        <dbReference type="EMBL" id="KAJ3643554.1"/>
    </source>
</evidence>
<gene>
    <name evidence="5" type="ORF">Zmor_026256</name>
</gene>
<evidence type="ECO:0000313" key="6">
    <source>
        <dbReference type="Proteomes" id="UP001168821"/>
    </source>
</evidence>
<dbReference type="GO" id="GO:0019853">
    <property type="term" value="P:L-ascorbic acid biosynthetic process"/>
    <property type="evidence" value="ECO:0007669"/>
    <property type="project" value="TreeGrafter"/>
</dbReference>
<comment type="caution">
    <text evidence="5">The sequence shown here is derived from an EMBL/GenBank/DDBJ whole genome shotgun (WGS) entry which is preliminary data.</text>
</comment>